<evidence type="ECO:0008006" key="3">
    <source>
        <dbReference type="Google" id="ProtNLM"/>
    </source>
</evidence>
<proteinExistence type="predicted"/>
<accession>A0ABS5XEG5</accession>
<dbReference type="Proteomes" id="UP001519667">
    <property type="component" value="Unassembled WGS sequence"/>
</dbReference>
<organism evidence="1 2">
    <name type="scientific">Metapseudomonas boanensis</name>
    <dbReference type="NCBI Taxonomy" id="2822138"/>
    <lineage>
        <taxon>Bacteria</taxon>
        <taxon>Pseudomonadati</taxon>
        <taxon>Pseudomonadota</taxon>
        <taxon>Gammaproteobacteria</taxon>
        <taxon>Pseudomonadales</taxon>
        <taxon>Pseudomonadaceae</taxon>
        <taxon>Metapseudomonas</taxon>
    </lineage>
</organism>
<protein>
    <recommendedName>
        <fullName evidence="3">PchX</fullName>
    </recommendedName>
</protein>
<dbReference type="RefSeq" id="WP_215372720.1">
    <property type="nucleotide sequence ID" value="NZ_JAGTIS010000003.1"/>
</dbReference>
<dbReference type="InterPro" id="IPR006311">
    <property type="entry name" value="TAT_signal"/>
</dbReference>
<reference evidence="1 2" key="1">
    <citation type="submission" date="2021-04" db="EMBL/GenBank/DDBJ databases">
        <title>Pseudomonas boanensis sp. nov., a bacterium isolated from river water used for household purposes in Boane District, Mozambique.</title>
        <authorList>
            <person name="Nicklasson M."/>
            <person name="Martin-Rodriguez A.J."/>
            <person name="Thorell K."/>
            <person name="Neves L."/>
            <person name="Mussagy A."/>
            <person name="Rydberg H.A."/>
            <person name="Hernroth B."/>
            <person name="Svensson-Stadler L."/>
            <person name="Sjoling A."/>
        </authorList>
    </citation>
    <scope>NUCLEOTIDE SEQUENCE [LARGE SCALE GENOMIC DNA]</scope>
    <source>
        <strain evidence="1 2">DB1</strain>
    </source>
</reference>
<keyword evidence="2" id="KW-1185">Reference proteome</keyword>
<name>A0ABS5XEG5_9GAMM</name>
<dbReference type="PROSITE" id="PS51318">
    <property type="entry name" value="TAT"/>
    <property type="match status" value="1"/>
</dbReference>
<evidence type="ECO:0000313" key="1">
    <source>
        <dbReference type="EMBL" id="MBT8766064.1"/>
    </source>
</evidence>
<dbReference type="EMBL" id="JAGTIS010000003">
    <property type="protein sequence ID" value="MBT8766064.1"/>
    <property type="molecule type" value="Genomic_DNA"/>
</dbReference>
<gene>
    <name evidence="1" type="ORF">J7302_07955</name>
</gene>
<comment type="caution">
    <text evidence="1">The sequence shown here is derived from an EMBL/GenBank/DDBJ whole genome shotgun (WGS) entry which is preliminary data.</text>
</comment>
<evidence type="ECO:0000313" key="2">
    <source>
        <dbReference type="Proteomes" id="UP001519667"/>
    </source>
</evidence>
<sequence length="229" mass="23684">MNVERRAVLKGMALGGLVGVAMGSSNLYLANAMAAPASRIAPTLVLVNEAAAGSAFLEGIASSPAARTVTVERTDLSLDFILALEKRLLSGKPQRIIGLVDDASAALIVDLARSSGARVQWLGQHSANVSASQHRLLSADAAHGCAMQLGLQLNACGTGFNLTEQRPHGHQPPLHLTAAARSKAGSDQWAATLGYSLAMLGTTHTGQAPLIVSRQSPLTGNFVSFSIEA</sequence>